<dbReference type="Pfam" id="PF13200">
    <property type="entry name" value="DUF4015"/>
    <property type="match status" value="1"/>
</dbReference>
<dbReference type="Proteomes" id="UP000184501">
    <property type="component" value="Unassembled WGS sequence"/>
</dbReference>
<gene>
    <name evidence="2" type="ORF">SAMN05444320_106307</name>
</gene>
<dbReference type="AlphaFoldDB" id="A0A1M5GXG1"/>
<dbReference type="SUPFAM" id="SSF51445">
    <property type="entry name" value="(Trans)glycosidases"/>
    <property type="match status" value="2"/>
</dbReference>
<dbReference type="InterPro" id="IPR017853">
    <property type="entry name" value="GH"/>
</dbReference>
<evidence type="ECO:0000259" key="1">
    <source>
        <dbReference type="Pfam" id="PF13200"/>
    </source>
</evidence>
<proteinExistence type="predicted"/>
<dbReference type="EMBL" id="FQVN01000006">
    <property type="protein sequence ID" value="SHG08404.1"/>
    <property type="molecule type" value="Genomic_DNA"/>
</dbReference>
<dbReference type="Gene3D" id="3.20.20.80">
    <property type="entry name" value="Glycosidases"/>
    <property type="match status" value="1"/>
</dbReference>
<dbReference type="InterPro" id="IPR025275">
    <property type="entry name" value="DUF4015"/>
</dbReference>
<dbReference type="GO" id="GO:0005975">
    <property type="term" value="P:carbohydrate metabolic process"/>
    <property type="evidence" value="ECO:0007669"/>
    <property type="project" value="UniProtKB-ARBA"/>
</dbReference>
<sequence length="532" mass="57695">MRGTSAHRRSDRDRFLMLVAVGVTIASFAATGTVLARSTWSMLTISGLAEAAVVGTETLAANTVAVGMARPHELNRVQIRLNNQPVQTERRGDVLVVKLAGLPEGTYELTARVPGGFVVSGDEQRRRFVVDTTPPQLSLPERLEVSSPRQAPTVSGQTRGASAVTVQGQQVPLDGDGRFSAALPGPVAAAEVVATDVAGNTTRQEVPVRVVHPGMRGVHMSSGAWESADLREPVLQLAREKRIDTVELDIKDEAGDVGYQSEVPLAREIGATRDHYNPRKALDELHGMGLRVVGRVVAFRDPVLGSWAWKNGKSDWLVQNGGGAPWSAHYGEASFTNYANRDVRRYNIDLAVEAAKLGFDDILYDYVRRPDGPLEEMSVPGLTGTPEESIASFLAETQRELRPHGAILGASVFGVAASRPKEIAQDIPAMARHADYIAPMTYPSHWGPGEYGVDNPNAQPYDITQRSLADFNKQVENTGVRIIPWLQDFSLGHSYGPEEVAAQIRAAKDNGIDSFLLWNAGCRYHGDAMSPR</sequence>
<dbReference type="InterPro" id="IPR013783">
    <property type="entry name" value="Ig-like_fold"/>
</dbReference>
<evidence type="ECO:0000313" key="2">
    <source>
        <dbReference type="EMBL" id="SHG08404.1"/>
    </source>
</evidence>
<dbReference type="Gene3D" id="2.60.40.10">
    <property type="entry name" value="Immunoglobulins"/>
    <property type="match status" value="1"/>
</dbReference>
<organism evidence="2 3">
    <name type="scientific">Streptoalloteichus hindustanus</name>
    <dbReference type="NCBI Taxonomy" id="2017"/>
    <lineage>
        <taxon>Bacteria</taxon>
        <taxon>Bacillati</taxon>
        <taxon>Actinomycetota</taxon>
        <taxon>Actinomycetes</taxon>
        <taxon>Pseudonocardiales</taxon>
        <taxon>Pseudonocardiaceae</taxon>
        <taxon>Streptoalloteichus</taxon>
    </lineage>
</organism>
<evidence type="ECO:0000313" key="3">
    <source>
        <dbReference type="Proteomes" id="UP000184501"/>
    </source>
</evidence>
<name>A0A1M5GXG1_STRHI</name>
<feature type="domain" description="DUF4015" evidence="1">
    <location>
        <begin position="217"/>
        <end position="524"/>
    </location>
</feature>
<dbReference type="RefSeq" id="WP_234995809.1">
    <property type="nucleotide sequence ID" value="NZ_FQVN01000006.1"/>
</dbReference>
<keyword evidence="3" id="KW-1185">Reference proteome</keyword>
<reference evidence="2 3" key="1">
    <citation type="submission" date="2016-11" db="EMBL/GenBank/DDBJ databases">
        <authorList>
            <person name="Jaros S."/>
            <person name="Januszkiewicz K."/>
            <person name="Wedrychowicz H."/>
        </authorList>
    </citation>
    <scope>NUCLEOTIDE SEQUENCE [LARGE SCALE GENOMIC DNA]</scope>
    <source>
        <strain evidence="2 3">DSM 44523</strain>
    </source>
</reference>
<accession>A0A1M5GXG1</accession>
<dbReference type="STRING" id="2017.SAMN05444320_106307"/>
<protein>
    <recommendedName>
        <fullName evidence="1">DUF4015 domain-containing protein</fullName>
    </recommendedName>
</protein>